<keyword evidence="5 15" id="KW-0812">Transmembrane</keyword>
<dbReference type="Pfam" id="PF05115">
    <property type="entry name" value="PetL"/>
    <property type="match status" value="1"/>
</dbReference>
<evidence type="ECO:0000256" key="15">
    <source>
        <dbReference type="HAMAP-Rule" id="MF_00433"/>
    </source>
</evidence>
<dbReference type="PANTHER" id="PTHR37266:SF1">
    <property type="entry name" value="CYTOCHROME B6-F COMPLEX SUBUNIT 6"/>
    <property type="match status" value="1"/>
</dbReference>
<evidence type="ECO:0000256" key="10">
    <source>
        <dbReference type="ARBA" id="ARBA00025197"/>
    </source>
</evidence>
<reference evidence="16" key="1">
    <citation type="journal article" date="2020" name="Genomics">
        <title>Evolutionary dynamics of chloroplast genomes in subfamily Aroideae (Araceae).</title>
        <authorList>
            <person name="Henriquez C.L."/>
            <person name="Abdullah"/>
            <person name="Ahmed I."/>
            <person name="Carlsen M.M."/>
            <person name="Zuluaga A."/>
            <person name="Croat T.B."/>
            <person name="McKain M.R."/>
        </authorList>
    </citation>
    <scope>NUCLEOTIDE SEQUENCE</scope>
</reference>
<evidence type="ECO:0000256" key="7">
    <source>
        <dbReference type="ARBA" id="ARBA00022989"/>
    </source>
</evidence>
<dbReference type="GO" id="GO:0009535">
    <property type="term" value="C:chloroplast thylakoid membrane"/>
    <property type="evidence" value="ECO:0007669"/>
    <property type="project" value="UniProtKB-SubCell"/>
</dbReference>
<keyword evidence="8 15" id="KW-0793">Thylakoid</keyword>
<keyword evidence="15" id="KW-0602">Photosynthesis</keyword>
<comment type="similarity">
    <text evidence="1 15">Belongs to the PetL family.</text>
</comment>
<feature type="transmembrane region" description="Helical" evidence="15">
    <location>
        <begin position="6"/>
        <end position="25"/>
    </location>
</feature>
<evidence type="ECO:0000313" key="16">
    <source>
        <dbReference type="EMBL" id="QHN54712.1"/>
    </source>
</evidence>
<evidence type="ECO:0000256" key="3">
    <source>
        <dbReference type="ARBA" id="ARBA00022448"/>
    </source>
</evidence>
<evidence type="ECO:0000256" key="5">
    <source>
        <dbReference type="ARBA" id="ARBA00022692"/>
    </source>
</evidence>
<comment type="function">
    <text evidence="10 15">Component of the cytochrome b6-f complex, which mediates electron transfer between photosystem II (PSII) and photosystem I (PSI), cyclic electron flow around PSI, and state transitions. PetL is important for photoautotrophic growth as well as for electron transfer efficiency and stability of the cytochrome b6-f complex.</text>
</comment>
<comment type="subunit">
    <text evidence="11 15">The 4 large subunits of the cytochrome b6-f complex are cytochrome b6, subunit IV (17 kDa polypeptide, PetD), cytochrome f and the Rieske protein, while the 4 small subunits are PetG, PetL, PetM and PetN. The complex functions as a dimer.</text>
</comment>
<dbReference type="HAMAP" id="MF_00433">
    <property type="entry name" value="Cytb6_f_PetL"/>
    <property type="match status" value="1"/>
</dbReference>
<evidence type="ECO:0000256" key="8">
    <source>
        <dbReference type="ARBA" id="ARBA00023078"/>
    </source>
</evidence>
<evidence type="ECO:0000256" key="6">
    <source>
        <dbReference type="ARBA" id="ARBA00022982"/>
    </source>
</evidence>
<keyword evidence="7 15" id="KW-1133">Transmembrane helix</keyword>
<dbReference type="AlphaFoldDB" id="A0A6B9TXQ2"/>
<evidence type="ECO:0000256" key="13">
    <source>
        <dbReference type="ARBA" id="ARBA00033327"/>
    </source>
</evidence>
<dbReference type="GO" id="GO:0009512">
    <property type="term" value="C:cytochrome b6f complex"/>
    <property type="evidence" value="ECO:0007669"/>
    <property type="project" value="InterPro"/>
</dbReference>
<comment type="subcellular location">
    <subcellularLocation>
        <location evidence="14">Plastid thylakoid membrane</location>
        <topology evidence="14">Single-pass membrane protein</topology>
    </subcellularLocation>
    <subcellularLocation>
        <location evidence="15">Plastid</location>
        <location evidence="15">Chloroplast thylakoid membrane</location>
        <topology evidence="15">Single-pass membrane protein</topology>
    </subcellularLocation>
</comment>
<dbReference type="GO" id="GO:0009055">
    <property type="term" value="F:electron transfer activity"/>
    <property type="evidence" value="ECO:0007669"/>
    <property type="project" value="InterPro"/>
</dbReference>
<evidence type="ECO:0000256" key="9">
    <source>
        <dbReference type="ARBA" id="ARBA00023136"/>
    </source>
</evidence>
<keyword evidence="6 15" id="KW-0249">Electron transport</keyword>
<evidence type="ECO:0000256" key="4">
    <source>
        <dbReference type="ARBA" id="ARBA00022640"/>
    </source>
</evidence>
<dbReference type="InterPro" id="IPR007802">
    <property type="entry name" value="Cyt_b6/f_cplx_su6"/>
</dbReference>
<keyword evidence="16" id="KW-0150">Chloroplast</keyword>
<sequence length="33" mass="3620">MPTITSYFGFLLAASTITPALLIGLNKIRLIRN</sequence>
<protein>
    <recommendedName>
        <fullName evidence="2 15">Cytochrome b6-f complex subunit 6</fullName>
    </recommendedName>
    <alternativeName>
        <fullName evidence="12 15">Cytochrome b6-f complex subunit PetL</fullName>
    </alternativeName>
    <alternativeName>
        <fullName evidence="13 15">Cytochrome b6-f complex subunit VI</fullName>
    </alternativeName>
</protein>
<keyword evidence="3 15" id="KW-0813">Transport</keyword>
<organism evidence="16">
    <name type="scientific">Syngonium angustatum</name>
    <dbReference type="NCBI Taxonomy" id="513162"/>
    <lineage>
        <taxon>Eukaryota</taxon>
        <taxon>Viridiplantae</taxon>
        <taxon>Streptophyta</taxon>
        <taxon>Embryophyta</taxon>
        <taxon>Tracheophyta</taxon>
        <taxon>Spermatophyta</taxon>
        <taxon>Magnoliopsida</taxon>
        <taxon>Liliopsida</taxon>
        <taxon>Araceae</taxon>
        <taxon>Aroideae</taxon>
        <taxon>Caladieae</taxon>
        <taxon>Syngonium</taxon>
    </lineage>
</organism>
<proteinExistence type="inferred from homology"/>
<dbReference type="GO" id="GO:0015979">
    <property type="term" value="P:photosynthesis"/>
    <property type="evidence" value="ECO:0007669"/>
    <property type="project" value="UniProtKB-KW"/>
</dbReference>
<evidence type="ECO:0000256" key="1">
    <source>
        <dbReference type="ARBA" id="ARBA00007080"/>
    </source>
</evidence>
<evidence type="ECO:0000256" key="12">
    <source>
        <dbReference type="ARBA" id="ARBA00031458"/>
    </source>
</evidence>
<evidence type="ECO:0000256" key="14">
    <source>
        <dbReference type="ARBA" id="ARBA00046266"/>
    </source>
</evidence>
<name>A0A6B9TXQ2_9ARAE</name>
<evidence type="ECO:0000256" key="2">
    <source>
        <dbReference type="ARBA" id="ARBA00021215"/>
    </source>
</evidence>
<keyword evidence="4 16" id="KW-0934">Plastid</keyword>
<dbReference type="EMBL" id="MN046894">
    <property type="protein sequence ID" value="QHN54712.1"/>
    <property type="molecule type" value="Genomic_DNA"/>
</dbReference>
<gene>
    <name evidence="15 16" type="primary">petL</name>
</gene>
<evidence type="ECO:0000256" key="11">
    <source>
        <dbReference type="ARBA" id="ARBA00025834"/>
    </source>
</evidence>
<geneLocation type="chloroplast" evidence="16"/>
<keyword evidence="9 15" id="KW-0472">Membrane</keyword>
<accession>A0A6B9TXQ2</accession>
<dbReference type="PANTHER" id="PTHR37266">
    <property type="entry name" value="CYTOCHROME B6-F COMPLEX SUBUNIT 6"/>
    <property type="match status" value="1"/>
</dbReference>